<evidence type="ECO:0000313" key="3">
    <source>
        <dbReference type="Proteomes" id="UP001589536"/>
    </source>
</evidence>
<feature type="compositionally biased region" description="Basic and acidic residues" evidence="1">
    <location>
        <begin position="68"/>
        <end position="77"/>
    </location>
</feature>
<protein>
    <submittedName>
        <fullName evidence="2">Uncharacterized protein</fullName>
    </submittedName>
</protein>
<feature type="compositionally biased region" description="Basic and acidic residues" evidence="1">
    <location>
        <begin position="26"/>
        <end position="38"/>
    </location>
</feature>
<proteinExistence type="predicted"/>
<name>A0ABV5UKB3_9MICC</name>
<dbReference type="Proteomes" id="UP001589536">
    <property type="component" value="Unassembled WGS sequence"/>
</dbReference>
<evidence type="ECO:0000313" key="2">
    <source>
        <dbReference type="EMBL" id="MFB9712965.1"/>
    </source>
</evidence>
<keyword evidence="3" id="KW-1185">Reference proteome</keyword>
<sequence>MVTGCLIRLRDGLSGTSNGGCTMDGTETHARHPDRPTVEADPGYDYSEDLEVDEDLEEQPEVLDDDERVVPLDADEHREDEEFG</sequence>
<feature type="region of interest" description="Disordered" evidence="1">
    <location>
        <begin position="12"/>
        <end position="84"/>
    </location>
</feature>
<reference evidence="2 3" key="1">
    <citation type="submission" date="2024-09" db="EMBL/GenBank/DDBJ databases">
        <authorList>
            <person name="Sun Q."/>
            <person name="Mori K."/>
        </authorList>
    </citation>
    <scope>NUCLEOTIDE SEQUENCE [LARGE SCALE GENOMIC DNA]</scope>
    <source>
        <strain evidence="2 3">JCM 13519</strain>
    </source>
</reference>
<evidence type="ECO:0000256" key="1">
    <source>
        <dbReference type="SAM" id="MobiDB-lite"/>
    </source>
</evidence>
<dbReference type="EMBL" id="JBHMBH010000006">
    <property type="protein sequence ID" value="MFB9712965.1"/>
    <property type="molecule type" value="Genomic_DNA"/>
</dbReference>
<accession>A0ABV5UKB3</accession>
<gene>
    <name evidence="2" type="ORF">ACFFPI_02185</name>
</gene>
<comment type="caution">
    <text evidence="2">The sequence shown here is derived from an EMBL/GenBank/DDBJ whole genome shotgun (WGS) entry which is preliminary data.</text>
</comment>
<feature type="compositionally biased region" description="Acidic residues" evidence="1">
    <location>
        <begin position="46"/>
        <end position="67"/>
    </location>
</feature>
<dbReference type="RefSeq" id="WP_345048723.1">
    <property type="nucleotide sequence ID" value="NZ_BAABED010000001.1"/>
</dbReference>
<organism evidence="2 3">
    <name type="scientific">Arthrobacter methylotrophus</name>
    <dbReference type="NCBI Taxonomy" id="121291"/>
    <lineage>
        <taxon>Bacteria</taxon>
        <taxon>Bacillati</taxon>
        <taxon>Actinomycetota</taxon>
        <taxon>Actinomycetes</taxon>
        <taxon>Micrococcales</taxon>
        <taxon>Micrococcaceae</taxon>
        <taxon>Arthrobacter</taxon>
    </lineage>
</organism>